<dbReference type="AlphaFoldDB" id="E6MII2"/>
<evidence type="ECO:0000256" key="3">
    <source>
        <dbReference type="ARBA" id="ARBA00023098"/>
    </source>
</evidence>
<dbReference type="PROSITE" id="PS51635">
    <property type="entry name" value="PNPLA"/>
    <property type="match status" value="1"/>
</dbReference>
<name>E6MII2_9FIRM</name>
<dbReference type="GO" id="GO:0016042">
    <property type="term" value="P:lipid catabolic process"/>
    <property type="evidence" value="ECO:0007669"/>
    <property type="project" value="UniProtKB-UniRule"/>
</dbReference>
<dbReference type="OrthoDB" id="9802424at2"/>
<dbReference type="EMBL" id="AEQN01000023">
    <property type="protein sequence ID" value="EFV01078.1"/>
    <property type="molecule type" value="Genomic_DNA"/>
</dbReference>
<dbReference type="InterPro" id="IPR045943">
    <property type="entry name" value="DUF6363"/>
</dbReference>
<feature type="short sequence motif" description="DGA/G" evidence="4">
    <location>
        <begin position="158"/>
        <end position="160"/>
    </location>
</feature>
<dbReference type="Proteomes" id="UP000004754">
    <property type="component" value="Unassembled WGS sequence"/>
</dbReference>
<dbReference type="Gene3D" id="3.40.1090.10">
    <property type="entry name" value="Cytosolic phospholipase A2 catalytic domain"/>
    <property type="match status" value="2"/>
</dbReference>
<evidence type="ECO:0000259" key="5">
    <source>
        <dbReference type="PROSITE" id="PS51635"/>
    </source>
</evidence>
<feature type="short sequence motif" description="GXSXG" evidence="4">
    <location>
        <begin position="36"/>
        <end position="40"/>
    </location>
</feature>
<dbReference type="InterPro" id="IPR016035">
    <property type="entry name" value="Acyl_Trfase/lysoPLipase"/>
</dbReference>
<dbReference type="InterPro" id="IPR002641">
    <property type="entry name" value="PNPLA_dom"/>
</dbReference>
<dbReference type="GO" id="GO:0016787">
    <property type="term" value="F:hydrolase activity"/>
    <property type="evidence" value="ECO:0007669"/>
    <property type="project" value="UniProtKB-UniRule"/>
</dbReference>
<protein>
    <submittedName>
        <fullName evidence="6">Phospholipase, patatin family</fullName>
    </submittedName>
</protein>
<dbReference type="STRING" id="887929.HMP0721_1817"/>
<dbReference type="Pfam" id="PF19890">
    <property type="entry name" value="DUF6363"/>
    <property type="match status" value="1"/>
</dbReference>
<dbReference type="Pfam" id="PF01734">
    <property type="entry name" value="Patatin"/>
    <property type="match status" value="1"/>
</dbReference>
<dbReference type="HOGENOM" id="CLU_048271_1_0_9"/>
<evidence type="ECO:0000256" key="1">
    <source>
        <dbReference type="ARBA" id="ARBA00022801"/>
    </source>
</evidence>
<dbReference type="PANTHER" id="PTHR14226:SF25">
    <property type="entry name" value="PHOSPHOESTERASE"/>
    <property type="match status" value="1"/>
</dbReference>
<proteinExistence type="predicted"/>
<keyword evidence="1 4" id="KW-0378">Hydrolase</keyword>
<keyword evidence="7" id="KW-1185">Reference proteome</keyword>
<sequence length="289" mass="32295">MKTGLILEGGAMRGLFTAGIIDVMMERGIDFDGVIGVSAGAAFGCNFKSRQPGRVIRYNKRFCRDPRYCGWRSLIKTGDLFGGEFCYHELPDRLDLFDRAAYDANPLPFYAVCTDVATGEPVVHRCDDAEESLEWLRASASMPLVSRIVTIDGRGYLDGGISDSVPLRTFERMGYEKNVVVLTQPADYIKKPNRMMPLFRWRLKAYPRVVAALADRHWAYNQTLAYVRRREAAGAAFVIRPKAALPIGHMCHDAEKLEAVYQIGRETVEACLPALKSFMAGQRADVLGK</sequence>
<feature type="domain" description="PNPLA" evidence="5">
    <location>
        <begin position="5"/>
        <end position="171"/>
    </location>
</feature>
<evidence type="ECO:0000313" key="6">
    <source>
        <dbReference type="EMBL" id="EFV01078.1"/>
    </source>
</evidence>
<reference evidence="6 7" key="1">
    <citation type="submission" date="2010-12" db="EMBL/GenBank/DDBJ databases">
        <authorList>
            <person name="Muzny D."/>
            <person name="Qin X."/>
            <person name="Deng J."/>
            <person name="Jiang H."/>
            <person name="Liu Y."/>
            <person name="Qu J."/>
            <person name="Song X.-Z."/>
            <person name="Zhang L."/>
            <person name="Thornton R."/>
            <person name="Coyle M."/>
            <person name="Francisco L."/>
            <person name="Jackson L."/>
            <person name="Javaid M."/>
            <person name="Korchina V."/>
            <person name="Kovar C."/>
            <person name="Mata R."/>
            <person name="Mathew T."/>
            <person name="Ngo R."/>
            <person name="Nguyen L."/>
            <person name="Nguyen N."/>
            <person name="Okwuonu G."/>
            <person name="Ongeri F."/>
            <person name="Pham C."/>
            <person name="Simmons D."/>
            <person name="Wilczek-Boney K."/>
            <person name="Hale W."/>
            <person name="Jakkamsetti A."/>
            <person name="Pham P."/>
            <person name="Ruth R."/>
            <person name="San Lucas F."/>
            <person name="Warren J."/>
            <person name="Zhang J."/>
            <person name="Zhao Z."/>
            <person name="Zhou C."/>
            <person name="Zhu D."/>
            <person name="Lee S."/>
            <person name="Bess C."/>
            <person name="Blankenburg K."/>
            <person name="Forbes L."/>
            <person name="Fu Q."/>
            <person name="Gubbala S."/>
            <person name="Hirani K."/>
            <person name="Jayaseelan J.C."/>
            <person name="Lara F."/>
            <person name="Munidasa M."/>
            <person name="Palculict T."/>
            <person name="Patil S."/>
            <person name="Pu L.-L."/>
            <person name="Saada N."/>
            <person name="Tang L."/>
            <person name="Weissenberger G."/>
            <person name="Zhu Y."/>
            <person name="Hemphill L."/>
            <person name="Shang Y."/>
            <person name="Youmans B."/>
            <person name="Ayvaz T."/>
            <person name="Ross M."/>
            <person name="Santibanez J."/>
            <person name="Aqrawi P."/>
            <person name="Gross S."/>
            <person name="Joshi V."/>
            <person name="Fowler G."/>
            <person name="Nazareth L."/>
            <person name="Reid J."/>
            <person name="Worley K."/>
            <person name="Petrosino J."/>
            <person name="Highlander S."/>
            <person name="Gibbs R."/>
        </authorList>
    </citation>
    <scope>NUCLEOTIDE SEQUENCE [LARGE SCALE GENOMIC DNA]</scope>
    <source>
        <strain evidence="6 7">ATCC 23263</strain>
    </source>
</reference>
<evidence type="ECO:0000256" key="4">
    <source>
        <dbReference type="PROSITE-ProRule" id="PRU01161"/>
    </source>
</evidence>
<dbReference type="CDD" id="cd07208">
    <property type="entry name" value="Pat_hypo_Ecoli_yjju_like"/>
    <property type="match status" value="1"/>
</dbReference>
<dbReference type="eggNOG" id="COG4667">
    <property type="taxonomic scope" value="Bacteria"/>
</dbReference>
<evidence type="ECO:0000313" key="7">
    <source>
        <dbReference type="Proteomes" id="UP000004754"/>
    </source>
</evidence>
<dbReference type="SUPFAM" id="SSF52151">
    <property type="entry name" value="FabD/lysophospholipase-like"/>
    <property type="match status" value="1"/>
</dbReference>
<dbReference type="PANTHER" id="PTHR14226">
    <property type="entry name" value="NEUROPATHY TARGET ESTERASE/SWISS CHEESE D.MELANOGASTER"/>
    <property type="match status" value="1"/>
</dbReference>
<keyword evidence="3 4" id="KW-0443">Lipid metabolism</keyword>
<dbReference type="RefSeq" id="WP_006599239.1">
    <property type="nucleotide sequence ID" value="NZ_GL622359.1"/>
</dbReference>
<evidence type="ECO:0000256" key="2">
    <source>
        <dbReference type="ARBA" id="ARBA00022963"/>
    </source>
</evidence>
<comment type="caution">
    <text evidence="6">The sequence shown here is derived from an EMBL/GenBank/DDBJ whole genome shotgun (WGS) entry which is preliminary data.</text>
</comment>
<dbReference type="InterPro" id="IPR050301">
    <property type="entry name" value="NTE"/>
</dbReference>
<organism evidence="6 7">
    <name type="scientific">Pseudoramibacter alactolyticus ATCC 23263</name>
    <dbReference type="NCBI Taxonomy" id="887929"/>
    <lineage>
        <taxon>Bacteria</taxon>
        <taxon>Bacillati</taxon>
        <taxon>Bacillota</taxon>
        <taxon>Clostridia</taxon>
        <taxon>Eubacteriales</taxon>
        <taxon>Eubacteriaceae</taxon>
        <taxon>Pseudoramibacter</taxon>
    </lineage>
</organism>
<keyword evidence="2 4" id="KW-0442">Lipid degradation</keyword>
<feature type="active site" description="Nucleophile" evidence="4">
    <location>
        <position position="38"/>
    </location>
</feature>
<accession>E6MII2</accession>
<feature type="active site" description="Proton acceptor" evidence="4">
    <location>
        <position position="158"/>
    </location>
</feature>
<comment type="caution">
    <text evidence="4">Lacks conserved residue(s) required for the propagation of feature annotation.</text>
</comment>
<gene>
    <name evidence="6" type="ORF">HMP0721_1817</name>
</gene>
<dbReference type="InterPro" id="IPR037483">
    <property type="entry name" value="YjjU-like"/>
</dbReference>